<sequence>MSVQLGSTMKVLRPYPNVLAFYDGRIPGVRAHSEGPNWLDDGAFTLGTASYAIVDGSEALVYDTHMSIAHAQIVRETLERLGVERMTVVLSHWHTDHVAGNAVFSDCEIIANTFTEQALKANRDALEGGDPPINPLIMPNRIFETEMTLQIGGLTVELRHLDIHSFDETVLYMPEHDVVFAGDTLEDTVTYVSEPDRLDAHLVDLERFAGWSFNKILPNHGSVERIQAGGYDRNFIEATRIYVEKLLQLEAHPDLAQQDLQTFAAEALATGGVEYFEAYEAVHQSNVKSVLEAGRKRA</sequence>
<protein>
    <submittedName>
        <fullName evidence="3">MBL fold metallo-hydrolase</fullName>
    </submittedName>
</protein>
<accession>A0A918RWG9</accession>
<dbReference type="SMART" id="SM00849">
    <property type="entry name" value="Lactamase_B"/>
    <property type="match status" value="1"/>
</dbReference>
<evidence type="ECO:0000313" key="3">
    <source>
        <dbReference type="EMBL" id="GHA13700.1"/>
    </source>
</evidence>
<dbReference type="Gene3D" id="3.60.15.10">
    <property type="entry name" value="Ribonuclease Z/Hydroxyacylglutathione hydrolase-like"/>
    <property type="match status" value="1"/>
</dbReference>
<reference evidence="3" key="1">
    <citation type="journal article" date="2014" name="Int. J. Syst. Evol. Microbiol.">
        <title>Complete genome sequence of Corynebacterium casei LMG S-19264T (=DSM 44701T), isolated from a smear-ripened cheese.</title>
        <authorList>
            <consortium name="US DOE Joint Genome Institute (JGI-PGF)"/>
            <person name="Walter F."/>
            <person name="Albersmeier A."/>
            <person name="Kalinowski J."/>
            <person name="Ruckert C."/>
        </authorList>
    </citation>
    <scope>NUCLEOTIDE SEQUENCE</scope>
    <source>
        <strain evidence="3">KCTC 32437</strain>
    </source>
</reference>
<dbReference type="AlphaFoldDB" id="A0A918RWG9"/>
<reference evidence="3" key="2">
    <citation type="submission" date="2020-09" db="EMBL/GenBank/DDBJ databases">
        <authorList>
            <person name="Sun Q."/>
            <person name="Kim S."/>
        </authorList>
    </citation>
    <scope>NUCLEOTIDE SEQUENCE</scope>
    <source>
        <strain evidence="3">KCTC 32437</strain>
    </source>
</reference>
<feature type="domain" description="Metallo-beta-lactamase" evidence="2">
    <location>
        <begin position="47"/>
        <end position="220"/>
    </location>
</feature>
<comment type="caution">
    <text evidence="3">The sequence shown here is derived from an EMBL/GenBank/DDBJ whole genome shotgun (WGS) entry which is preliminary data.</text>
</comment>
<name>A0A918RWG9_9HYPH</name>
<dbReference type="GO" id="GO:0017001">
    <property type="term" value="P:antibiotic catabolic process"/>
    <property type="evidence" value="ECO:0007669"/>
    <property type="project" value="UniProtKB-ARBA"/>
</dbReference>
<dbReference type="PANTHER" id="PTHR42951">
    <property type="entry name" value="METALLO-BETA-LACTAMASE DOMAIN-CONTAINING"/>
    <property type="match status" value="1"/>
</dbReference>
<dbReference type="EMBL" id="BMZE01000001">
    <property type="protein sequence ID" value="GHA13700.1"/>
    <property type="molecule type" value="Genomic_DNA"/>
</dbReference>
<gene>
    <name evidence="3" type="ORF">GCM10007989_05380</name>
</gene>
<dbReference type="InterPro" id="IPR050855">
    <property type="entry name" value="NDM-1-like"/>
</dbReference>
<dbReference type="RefSeq" id="WP_189423075.1">
    <property type="nucleotide sequence ID" value="NZ_BMZE01000001.1"/>
</dbReference>
<proteinExistence type="inferred from homology"/>
<dbReference type="SUPFAM" id="SSF56281">
    <property type="entry name" value="Metallo-hydrolase/oxidoreductase"/>
    <property type="match status" value="1"/>
</dbReference>
<evidence type="ECO:0000259" key="2">
    <source>
        <dbReference type="SMART" id="SM00849"/>
    </source>
</evidence>
<evidence type="ECO:0000313" key="4">
    <source>
        <dbReference type="Proteomes" id="UP000646579"/>
    </source>
</evidence>
<dbReference type="PANTHER" id="PTHR42951:SF4">
    <property type="entry name" value="ACYL-COENZYME A THIOESTERASE MBLAC2"/>
    <property type="match status" value="1"/>
</dbReference>
<evidence type="ECO:0000256" key="1">
    <source>
        <dbReference type="ARBA" id="ARBA00005250"/>
    </source>
</evidence>
<dbReference type="Proteomes" id="UP000646579">
    <property type="component" value="Unassembled WGS sequence"/>
</dbReference>
<dbReference type="Pfam" id="PF00753">
    <property type="entry name" value="Lactamase_B"/>
    <property type="match status" value="1"/>
</dbReference>
<organism evidence="3 4">
    <name type="scientific">Devosia pacifica</name>
    <dbReference type="NCBI Taxonomy" id="1335967"/>
    <lineage>
        <taxon>Bacteria</taxon>
        <taxon>Pseudomonadati</taxon>
        <taxon>Pseudomonadota</taxon>
        <taxon>Alphaproteobacteria</taxon>
        <taxon>Hyphomicrobiales</taxon>
        <taxon>Devosiaceae</taxon>
        <taxon>Devosia</taxon>
    </lineage>
</organism>
<keyword evidence="4" id="KW-1185">Reference proteome</keyword>
<dbReference type="InterPro" id="IPR001279">
    <property type="entry name" value="Metallo-B-lactamas"/>
</dbReference>
<comment type="similarity">
    <text evidence="1">Belongs to the metallo-beta-lactamase superfamily. Class-B beta-lactamase family.</text>
</comment>
<dbReference type="InterPro" id="IPR036866">
    <property type="entry name" value="RibonucZ/Hydroxyglut_hydro"/>
</dbReference>